<protein>
    <submittedName>
        <fullName evidence="2">Uncharacterized protein</fullName>
    </submittedName>
</protein>
<dbReference type="EMBL" id="VSSQ01067422">
    <property type="protein sequence ID" value="MPN19810.1"/>
    <property type="molecule type" value="Genomic_DNA"/>
</dbReference>
<gene>
    <name evidence="2" type="ORF">SDC9_167182</name>
</gene>
<accession>A0A645G1P0</accession>
<evidence type="ECO:0000256" key="1">
    <source>
        <dbReference type="SAM" id="MobiDB-lite"/>
    </source>
</evidence>
<organism evidence="2">
    <name type="scientific">bioreactor metagenome</name>
    <dbReference type="NCBI Taxonomy" id="1076179"/>
    <lineage>
        <taxon>unclassified sequences</taxon>
        <taxon>metagenomes</taxon>
        <taxon>ecological metagenomes</taxon>
    </lineage>
</organism>
<reference evidence="2" key="1">
    <citation type="submission" date="2019-08" db="EMBL/GenBank/DDBJ databases">
        <authorList>
            <person name="Kucharzyk K."/>
            <person name="Murdoch R.W."/>
            <person name="Higgins S."/>
            <person name="Loffler F."/>
        </authorList>
    </citation>
    <scope>NUCLEOTIDE SEQUENCE</scope>
</reference>
<name>A0A645G1P0_9ZZZZ</name>
<evidence type="ECO:0000313" key="2">
    <source>
        <dbReference type="EMBL" id="MPN19810.1"/>
    </source>
</evidence>
<dbReference type="AlphaFoldDB" id="A0A645G1P0"/>
<feature type="region of interest" description="Disordered" evidence="1">
    <location>
        <begin position="13"/>
        <end position="34"/>
    </location>
</feature>
<proteinExistence type="predicted"/>
<sequence>MAVMGKRLSKRDGAYFHGYGAGSNEDAVSQDRSG</sequence>
<comment type="caution">
    <text evidence="2">The sequence shown here is derived from an EMBL/GenBank/DDBJ whole genome shotgun (WGS) entry which is preliminary data.</text>
</comment>